<keyword evidence="6" id="KW-1185">Reference proteome</keyword>
<evidence type="ECO:0000256" key="1">
    <source>
        <dbReference type="ARBA" id="ARBA00022969"/>
    </source>
</evidence>
<keyword evidence="5" id="KW-0167">Capsid protein</keyword>
<dbReference type="InterPro" id="IPR012851">
    <property type="entry name" value="Spore_coat_CotF-like"/>
</dbReference>
<keyword evidence="1" id="KW-0749">Sporulation</keyword>
<organism evidence="5 6">
    <name type="scientific">Halobacillus shinanisalinarum</name>
    <dbReference type="NCBI Taxonomy" id="2932258"/>
    <lineage>
        <taxon>Bacteria</taxon>
        <taxon>Bacillati</taxon>
        <taxon>Bacillota</taxon>
        <taxon>Bacilli</taxon>
        <taxon>Bacillales</taxon>
        <taxon>Bacillaceae</taxon>
        <taxon>Halobacillus</taxon>
    </lineage>
</organism>
<dbReference type="Proteomes" id="UP000831880">
    <property type="component" value="Chromosome"/>
</dbReference>
<reference evidence="5 6" key="1">
    <citation type="submission" date="2022-04" db="EMBL/GenBank/DDBJ databases">
        <title>Halobacillus sp. isolated from saltern.</title>
        <authorList>
            <person name="Won M."/>
            <person name="Lee C.-M."/>
            <person name="Woen H.-Y."/>
            <person name="Kwon S.-W."/>
        </authorList>
    </citation>
    <scope>NUCLEOTIDE SEQUENCE [LARGE SCALE GENOMIC DNA]</scope>
    <source>
        <strain evidence="5 6">SSTM10-2</strain>
    </source>
</reference>
<name>A0ABY4H5I7_9BACI</name>
<evidence type="ECO:0000256" key="3">
    <source>
        <dbReference type="ARBA" id="ARBA00024344"/>
    </source>
</evidence>
<accession>A0ABY4H5I7</accession>
<feature type="compositionally biased region" description="Polar residues" evidence="4">
    <location>
        <begin position="1"/>
        <end position="17"/>
    </location>
</feature>
<keyword evidence="5" id="KW-0946">Virion</keyword>
<gene>
    <name evidence="5" type="ORF">MUO14_17205</name>
</gene>
<evidence type="ECO:0000313" key="5">
    <source>
        <dbReference type="EMBL" id="UOQ95727.1"/>
    </source>
</evidence>
<dbReference type="PANTHER" id="PTHR39183">
    <property type="entry name" value="SPORE COAT PROTEIN F-LIKE PROTEIN YHCQ"/>
    <property type="match status" value="1"/>
</dbReference>
<dbReference type="Gene3D" id="1.20.1260.10">
    <property type="match status" value="1"/>
</dbReference>
<protein>
    <submittedName>
        <fullName evidence="5">Spore coat protein</fullName>
    </submittedName>
</protein>
<evidence type="ECO:0000256" key="4">
    <source>
        <dbReference type="SAM" id="MobiDB-lite"/>
    </source>
</evidence>
<dbReference type="EMBL" id="CP095074">
    <property type="protein sequence ID" value="UOQ95727.1"/>
    <property type="molecule type" value="Genomic_DNA"/>
</dbReference>
<sequence length="203" mass="22850">MNQQQPQGKQLSENMMPNMSHGGHELLDAHEVIGGMIGLLDQYKMYDQHIQDPELKDILGRQYNFMTTLYNIVLESLQTGQEPSTSTYIYNMTQSNDVMYGLTPGQPKKPVQSVNELSDGGLSGYMMGQVKGLASSMTMAALEITNPVLRRVVSDSVPNLIEMGYEIFLYQNKHGYYQVPQLSQQDMTTILQSYTQAQQNPLN</sequence>
<dbReference type="PANTHER" id="PTHR39183:SF1">
    <property type="entry name" value="SPORE COAT PROTEIN F-LIKE PROTEIN YHCQ"/>
    <property type="match status" value="1"/>
</dbReference>
<comment type="similarity">
    <text evidence="3">Belongs to the CotF family.</text>
</comment>
<evidence type="ECO:0000313" key="6">
    <source>
        <dbReference type="Proteomes" id="UP000831880"/>
    </source>
</evidence>
<dbReference type="InterPro" id="IPR012347">
    <property type="entry name" value="Ferritin-like"/>
</dbReference>
<dbReference type="Pfam" id="PF07875">
    <property type="entry name" value="Coat_F"/>
    <property type="match status" value="1"/>
</dbReference>
<proteinExistence type="inferred from homology"/>
<evidence type="ECO:0000256" key="2">
    <source>
        <dbReference type="ARBA" id="ARBA00024325"/>
    </source>
</evidence>
<feature type="region of interest" description="Disordered" evidence="4">
    <location>
        <begin position="1"/>
        <end position="22"/>
    </location>
</feature>
<comment type="subcellular location">
    <subcellularLocation>
        <location evidence="2">Spore coat</location>
    </subcellularLocation>
</comment>